<sequence>MALQLPAHLLASRQEPLNVEDPNIPRLLVAFHKSHVEVLKPGSEIPPELVLRMKMLANQEFRIFHECKNFTKACEEIVAACNISEVLPEHELSGMLAEVMDYHSDLEELHQQRKDNINLLLQWDKDNLEKFRQAHWHVELERGTVGFATRIGPLGVIAGVGLAGCPIAAWSVATAALLGLSCKVAGDYHREAAEKVATALAKDMQAKNVPIQYLETVAKNIDDAIDRLGTDTLKIRGRSAQIRRRMDMIVEEVRGVQMTACQNFVALAGDATLVAAFGLTESRRLQIVREALATDLADVQMLPAGMAP</sequence>
<reference evidence="1 3" key="1">
    <citation type="submission" date="2024-02" db="EMBL/GenBank/DDBJ databases">
        <authorList>
            <person name="Chen Y."/>
            <person name="Shah S."/>
            <person name="Dougan E. K."/>
            <person name="Thang M."/>
            <person name="Chan C."/>
        </authorList>
    </citation>
    <scope>NUCLEOTIDE SEQUENCE [LARGE SCALE GENOMIC DNA]</scope>
</reference>
<dbReference type="EMBL" id="CAXAMM010006036">
    <property type="protein sequence ID" value="CAK9009618.1"/>
    <property type="molecule type" value="Genomic_DNA"/>
</dbReference>
<accession>A0ABP0J5I9</accession>
<evidence type="ECO:0000313" key="2">
    <source>
        <dbReference type="EMBL" id="CAK9009618.1"/>
    </source>
</evidence>
<evidence type="ECO:0000313" key="1">
    <source>
        <dbReference type="EMBL" id="CAK9009576.1"/>
    </source>
</evidence>
<keyword evidence="3" id="KW-1185">Reference proteome</keyword>
<dbReference type="Proteomes" id="UP001642464">
    <property type="component" value="Unassembled WGS sequence"/>
</dbReference>
<gene>
    <name evidence="1" type="ORF">SCF082_LOCUS10336</name>
    <name evidence="2" type="ORF">SCF082_LOCUS10352</name>
</gene>
<protein>
    <submittedName>
        <fullName evidence="1">Uncharacterized protein</fullName>
    </submittedName>
</protein>
<evidence type="ECO:0000313" key="3">
    <source>
        <dbReference type="Proteomes" id="UP001642464"/>
    </source>
</evidence>
<comment type="caution">
    <text evidence="1">The sequence shown here is derived from an EMBL/GenBank/DDBJ whole genome shotgun (WGS) entry which is preliminary data.</text>
</comment>
<organism evidence="1 3">
    <name type="scientific">Durusdinium trenchii</name>
    <dbReference type="NCBI Taxonomy" id="1381693"/>
    <lineage>
        <taxon>Eukaryota</taxon>
        <taxon>Sar</taxon>
        <taxon>Alveolata</taxon>
        <taxon>Dinophyceae</taxon>
        <taxon>Suessiales</taxon>
        <taxon>Symbiodiniaceae</taxon>
        <taxon>Durusdinium</taxon>
    </lineage>
</organism>
<name>A0ABP0J5I9_9DINO</name>
<proteinExistence type="predicted"/>
<dbReference type="EMBL" id="CAXAMM010006025">
    <property type="protein sequence ID" value="CAK9009576.1"/>
    <property type="molecule type" value="Genomic_DNA"/>
</dbReference>